<dbReference type="EMBL" id="DS547378">
    <property type="protein sequence ID" value="EDQ98271.1"/>
    <property type="molecule type" value="Genomic_DNA"/>
</dbReference>
<sequence>MASAAQAHYANRTSDGVYDSLSDLIASSGSGFLANCEYDKDFFRKTSWRGLDFQNKDGSEFCVNLFGEIQPASLGTKHSALGDFYIGTKDKPTYVTPESKVKNRFALGVPSLCPENLAMMFQDQLVALNEIVKSEQDQEDREYLTKEWLSPSAPGKAGDIITITSPTIYKAPQTSPSESRVPTIKRILKRSRGSSSKKDEPVEVSQAANVSSSSDGQETDGVVEYKIGQLYEPNRLYDYGGNLFRNSGCKLIQHEIIDVNHNIIPPWDQYAALRTGTLVMATVTLHCFTMNVKDFNGVETGKRRKIYQINFHRLLVIGDSIAEVLTRTVHPGYGADDDTDAPHEPRDSSADRAMASFKVKKIKLTKDDASSSSVKKVSERAESSTTPSNHSASRGVAASTASTSKGKQPVRNMGKAKASSSAKITPSSSTTIFDDDVSMEEGS</sequence>
<evidence type="ECO:0000313" key="3">
    <source>
        <dbReference type="EMBL" id="EDR02475.1"/>
    </source>
</evidence>
<dbReference type="KEGG" id="lbc:LACBIDRAFT_309514"/>
<feature type="compositionally biased region" description="Polar residues" evidence="1">
    <location>
        <begin position="206"/>
        <end position="216"/>
    </location>
</feature>
<feature type="compositionally biased region" description="Low complexity" evidence="1">
    <location>
        <begin position="415"/>
        <end position="432"/>
    </location>
</feature>
<proteinExistence type="predicted"/>
<feature type="region of interest" description="Disordered" evidence="1">
    <location>
        <begin position="368"/>
        <end position="443"/>
    </location>
</feature>
<dbReference type="InParanoid" id="B0DSH7"/>
<dbReference type="KEGG" id="lbc:LACBIDRAFT_336116"/>
<evidence type="ECO:0000313" key="4">
    <source>
        <dbReference type="Proteomes" id="UP000001194"/>
    </source>
</evidence>
<dbReference type="Proteomes" id="UP000001194">
    <property type="component" value="Unassembled WGS sequence"/>
</dbReference>
<dbReference type="GeneID" id="6082546"/>
<dbReference type="AlphaFoldDB" id="B0DSH7"/>
<evidence type="ECO:0000313" key="2">
    <source>
        <dbReference type="EMBL" id="EDQ98271.1"/>
    </source>
</evidence>
<feature type="compositionally biased region" description="Basic and acidic residues" evidence="1">
    <location>
        <begin position="340"/>
        <end position="350"/>
    </location>
</feature>
<feature type="region of interest" description="Disordered" evidence="1">
    <location>
        <begin position="332"/>
        <end position="352"/>
    </location>
</feature>
<dbReference type="HOGENOM" id="CLU_711874_0_0_1"/>
<dbReference type="GeneID" id="6086734"/>
<evidence type="ECO:0000256" key="1">
    <source>
        <dbReference type="SAM" id="MobiDB-lite"/>
    </source>
</evidence>
<gene>
    <name evidence="3" type="ORF">LACBIDRAFT_309514</name>
    <name evidence="2" type="ORF">LACBIDRAFT_336116</name>
</gene>
<dbReference type="RefSeq" id="XP_001891078.1">
    <property type="nucleotide sequence ID" value="XM_001891043.1"/>
</dbReference>
<organism evidence="4">
    <name type="scientific">Laccaria bicolor (strain S238N-H82 / ATCC MYA-4686)</name>
    <name type="common">Bicoloured deceiver</name>
    <name type="synonym">Laccaria laccata var. bicolor</name>
    <dbReference type="NCBI Taxonomy" id="486041"/>
    <lineage>
        <taxon>Eukaryota</taxon>
        <taxon>Fungi</taxon>
        <taxon>Dikarya</taxon>
        <taxon>Basidiomycota</taxon>
        <taxon>Agaricomycotina</taxon>
        <taxon>Agaricomycetes</taxon>
        <taxon>Agaricomycetidae</taxon>
        <taxon>Agaricales</taxon>
        <taxon>Agaricineae</taxon>
        <taxon>Hydnangiaceae</taxon>
        <taxon>Laccaria</taxon>
    </lineage>
</organism>
<feature type="compositionally biased region" description="Polar residues" evidence="1">
    <location>
        <begin position="170"/>
        <end position="180"/>
    </location>
</feature>
<feature type="region of interest" description="Disordered" evidence="1">
    <location>
        <begin position="170"/>
        <end position="218"/>
    </location>
</feature>
<reference evidence="3 4" key="1">
    <citation type="journal article" date="2008" name="Nature">
        <title>The genome of Laccaria bicolor provides insights into mycorrhizal symbiosis.</title>
        <authorList>
            <person name="Martin F."/>
            <person name="Aerts A."/>
            <person name="Ahren D."/>
            <person name="Brun A."/>
            <person name="Danchin E.G.J."/>
            <person name="Duchaussoy F."/>
            <person name="Gibon J."/>
            <person name="Kohler A."/>
            <person name="Lindquist E."/>
            <person name="Pereda V."/>
            <person name="Salamov A."/>
            <person name="Shapiro H.J."/>
            <person name="Wuyts J."/>
            <person name="Blaudez D."/>
            <person name="Buee M."/>
            <person name="Brokstein P."/>
            <person name="Canbaeck B."/>
            <person name="Cohen D."/>
            <person name="Courty P.E."/>
            <person name="Coutinho P.M."/>
            <person name="Delaruelle C."/>
            <person name="Detter J.C."/>
            <person name="Deveau A."/>
            <person name="DiFazio S."/>
            <person name="Duplessis S."/>
            <person name="Fraissinet-Tachet L."/>
            <person name="Lucic E."/>
            <person name="Frey-Klett P."/>
            <person name="Fourrey C."/>
            <person name="Feussner I."/>
            <person name="Gay G."/>
            <person name="Grimwood J."/>
            <person name="Hoegger P.J."/>
            <person name="Jain P."/>
            <person name="Kilaru S."/>
            <person name="Labbe J."/>
            <person name="Lin Y.C."/>
            <person name="Legue V."/>
            <person name="Le Tacon F."/>
            <person name="Marmeisse R."/>
            <person name="Melayah D."/>
            <person name="Montanini B."/>
            <person name="Muratet M."/>
            <person name="Nehls U."/>
            <person name="Niculita-Hirzel H."/>
            <person name="Oudot-Le Secq M.P."/>
            <person name="Peter M."/>
            <person name="Quesneville H."/>
            <person name="Rajashekar B."/>
            <person name="Reich M."/>
            <person name="Rouhier N."/>
            <person name="Schmutz J."/>
            <person name="Yin T."/>
            <person name="Chalot M."/>
            <person name="Henrissat B."/>
            <person name="Kuees U."/>
            <person name="Lucas S."/>
            <person name="Van de Peer Y."/>
            <person name="Podila G.K."/>
            <person name="Polle A."/>
            <person name="Pukkila P.J."/>
            <person name="Richardson P.M."/>
            <person name="Rouze P."/>
            <person name="Sanders I.R."/>
            <person name="Stajich J.E."/>
            <person name="Tunlid A."/>
            <person name="Tuskan G."/>
            <person name="Grigoriev I.V."/>
        </authorList>
    </citation>
    <scope>NUCLEOTIDE SEQUENCE [LARGE SCALE GENOMIC DNA]</scope>
    <source>
        <strain evidence="4">S238N-H82 / ATCC MYA-4686</strain>
    </source>
</reference>
<dbReference type="EMBL" id="DS547130">
    <property type="protein sequence ID" value="EDR02475.1"/>
    <property type="molecule type" value="Genomic_DNA"/>
</dbReference>
<dbReference type="RefSeq" id="XP_001886838.1">
    <property type="nucleotide sequence ID" value="XM_001886803.1"/>
</dbReference>
<name>B0DSH7_LACBS</name>
<accession>B0DSH7</accession>
<dbReference type="OrthoDB" id="3060725at2759"/>
<protein>
    <submittedName>
        <fullName evidence="3">Predicted protein</fullName>
    </submittedName>
</protein>
<keyword evidence="4" id="KW-1185">Reference proteome</keyword>
<feature type="compositionally biased region" description="Acidic residues" evidence="1">
    <location>
        <begin position="433"/>
        <end position="443"/>
    </location>
</feature>